<evidence type="ECO:0000256" key="1">
    <source>
        <dbReference type="SAM" id="MobiDB-lite"/>
    </source>
</evidence>
<protein>
    <submittedName>
        <fullName evidence="2">Uncharacterized protein</fullName>
    </submittedName>
</protein>
<dbReference type="HOGENOM" id="CLU_1269660_0_0_1"/>
<dbReference type="EMBL" id="KB737369">
    <property type="protein sequence ID" value="ENN83036.1"/>
    <property type="molecule type" value="Genomic_DNA"/>
</dbReference>
<feature type="non-terminal residue" evidence="2">
    <location>
        <position position="218"/>
    </location>
</feature>
<gene>
    <name evidence="2" type="ORF">YQE_00602</name>
</gene>
<dbReference type="AlphaFoldDB" id="N6UQI4"/>
<sequence length="218" mass="23658">RKFASLFCHKRGSGATAVKVRAYRADNGPIIPKNPQYPCVIVRFTSGQSKKIAASFRALPLLQMKHRKLFATALLIRLDGARHPQADRPGRAHAAHPRPGRVAGDDPHAGRLLRPAPQPHPGGQDRAQGHPGLLLPHHAAGLGADGGGAQRPLPLRRPLLRRDGGRHRLCRRPHVHRRGGRPQDPRLSVQHHLLDDADGRGAGLLRHALCAPLGALPH</sequence>
<feature type="region of interest" description="Disordered" evidence="1">
    <location>
        <begin position="83"/>
        <end position="188"/>
    </location>
</feature>
<reference evidence="2" key="1">
    <citation type="journal article" date="2013" name="Genome Biol.">
        <title>Draft genome of the mountain pine beetle, Dendroctonus ponderosae Hopkins, a major forest pest.</title>
        <authorList>
            <person name="Keeling C.I."/>
            <person name="Yuen M.M."/>
            <person name="Liao N.Y."/>
            <person name="Docking T.R."/>
            <person name="Chan S.K."/>
            <person name="Taylor G.A."/>
            <person name="Palmquist D.L."/>
            <person name="Jackman S.D."/>
            <person name="Nguyen A."/>
            <person name="Li M."/>
            <person name="Henderson H."/>
            <person name="Janes J.K."/>
            <person name="Zhao Y."/>
            <person name="Pandoh P."/>
            <person name="Moore R."/>
            <person name="Sperling F.A."/>
            <person name="Huber D.P."/>
            <person name="Birol I."/>
            <person name="Jones S.J."/>
            <person name="Bohlmann J."/>
        </authorList>
    </citation>
    <scope>NUCLEOTIDE SEQUENCE</scope>
</reference>
<organism evidence="2">
    <name type="scientific">Dendroctonus ponderosae</name>
    <name type="common">Mountain pine beetle</name>
    <dbReference type="NCBI Taxonomy" id="77166"/>
    <lineage>
        <taxon>Eukaryota</taxon>
        <taxon>Metazoa</taxon>
        <taxon>Ecdysozoa</taxon>
        <taxon>Arthropoda</taxon>
        <taxon>Hexapoda</taxon>
        <taxon>Insecta</taxon>
        <taxon>Pterygota</taxon>
        <taxon>Neoptera</taxon>
        <taxon>Endopterygota</taxon>
        <taxon>Coleoptera</taxon>
        <taxon>Polyphaga</taxon>
        <taxon>Cucujiformia</taxon>
        <taxon>Curculionidae</taxon>
        <taxon>Scolytinae</taxon>
        <taxon>Dendroctonus</taxon>
    </lineage>
</organism>
<name>N6UQI4_DENPD</name>
<evidence type="ECO:0000313" key="2">
    <source>
        <dbReference type="EMBL" id="ENN83036.1"/>
    </source>
</evidence>
<feature type="non-terminal residue" evidence="2">
    <location>
        <position position="1"/>
    </location>
</feature>
<accession>N6UQI4</accession>
<feature type="compositionally biased region" description="Low complexity" evidence="1">
    <location>
        <begin position="129"/>
        <end position="142"/>
    </location>
</feature>
<proteinExistence type="predicted"/>
<feature type="compositionally biased region" description="Basic residues" evidence="1">
    <location>
        <begin position="164"/>
        <end position="180"/>
    </location>
</feature>